<organism evidence="5">
    <name type="scientific">freshwater metagenome</name>
    <dbReference type="NCBI Taxonomy" id="449393"/>
    <lineage>
        <taxon>unclassified sequences</taxon>
        <taxon>metagenomes</taxon>
        <taxon>ecological metagenomes</taxon>
    </lineage>
</organism>
<evidence type="ECO:0000259" key="4">
    <source>
        <dbReference type="SMART" id="SM00822"/>
    </source>
</evidence>
<gene>
    <name evidence="5" type="ORF">UFOPK3423_00635</name>
</gene>
<dbReference type="GO" id="GO:0016491">
    <property type="term" value="F:oxidoreductase activity"/>
    <property type="evidence" value="ECO:0007669"/>
    <property type="project" value="UniProtKB-KW"/>
</dbReference>
<dbReference type="PRINTS" id="PR00080">
    <property type="entry name" value="SDRFAMILY"/>
</dbReference>
<dbReference type="InterPro" id="IPR057326">
    <property type="entry name" value="KR_dom"/>
</dbReference>
<dbReference type="SUPFAM" id="SSF51735">
    <property type="entry name" value="NAD(P)-binding Rossmann-fold domains"/>
    <property type="match status" value="1"/>
</dbReference>
<evidence type="ECO:0000313" key="5">
    <source>
        <dbReference type="EMBL" id="CAB4869014.1"/>
    </source>
</evidence>
<dbReference type="InterPro" id="IPR036291">
    <property type="entry name" value="NAD(P)-bd_dom_sf"/>
</dbReference>
<dbReference type="PRINTS" id="PR00081">
    <property type="entry name" value="GDHRDH"/>
</dbReference>
<evidence type="ECO:0000256" key="3">
    <source>
        <dbReference type="ARBA" id="ARBA00023027"/>
    </source>
</evidence>
<comment type="similarity">
    <text evidence="1">Belongs to the short-chain dehydrogenases/reductases (SDR) family.</text>
</comment>
<dbReference type="InterPro" id="IPR020904">
    <property type="entry name" value="Sc_DH/Rdtase_CS"/>
</dbReference>
<dbReference type="CDD" id="cd05233">
    <property type="entry name" value="SDR_c"/>
    <property type="match status" value="1"/>
</dbReference>
<protein>
    <submittedName>
        <fullName evidence="5">Unannotated protein</fullName>
    </submittedName>
</protein>
<dbReference type="EMBL" id="CAFBLQ010000052">
    <property type="protein sequence ID" value="CAB4869014.1"/>
    <property type="molecule type" value="Genomic_DNA"/>
</dbReference>
<keyword evidence="3" id="KW-0520">NAD</keyword>
<feature type="domain" description="Ketoreductase" evidence="4">
    <location>
        <begin position="8"/>
        <end position="176"/>
    </location>
</feature>
<proteinExistence type="inferred from homology"/>
<dbReference type="PROSITE" id="PS00061">
    <property type="entry name" value="ADH_SHORT"/>
    <property type="match status" value="1"/>
</dbReference>
<dbReference type="AlphaFoldDB" id="A0A6J7DJH9"/>
<keyword evidence="2" id="KW-0560">Oxidoreductase</keyword>
<name>A0A6J7DJH9_9ZZZZ</name>
<dbReference type="PANTHER" id="PTHR24321">
    <property type="entry name" value="DEHYDROGENASES, SHORT CHAIN"/>
    <property type="match status" value="1"/>
</dbReference>
<dbReference type="FunFam" id="3.40.50.720:FF:000084">
    <property type="entry name" value="Short-chain dehydrogenase reductase"/>
    <property type="match status" value="1"/>
</dbReference>
<dbReference type="Pfam" id="PF13561">
    <property type="entry name" value="adh_short_C2"/>
    <property type="match status" value="1"/>
</dbReference>
<dbReference type="NCBIfam" id="NF005559">
    <property type="entry name" value="PRK07231.1"/>
    <property type="match status" value="1"/>
</dbReference>
<reference evidence="5" key="1">
    <citation type="submission" date="2020-05" db="EMBL/GenBank/DDBJ databases">
        <authorList>
            <person name="Chiriac C."/>
            <person name="Salcher M."/>
            <person name="Ghai R."/>
            <person name="Kavagutti S V."/>
        </authorList>
    </citation>
    <scope>NUCLEOTIDE SEQUENCE</scope>
</reference>
<sequence length="257" mass="26371">MSTSIVAAVTGATSGIGRAAALKLAAAGATVAVSGRNEAEGAITVQQIEAAGGTAEFTRVDVCDPAAVADWINATHERHGGLNWLVNNAGLNGDGARLEDYSIDEFERVIRTNLLGTFYALHTAIPLMRAQGSGSIVNVGSTASLQGYALLTAYAASKHALVGLTKAVALETADVPIRVNIICPGPIETPLMDEIERLVNPQDPAAAHDMFAGTTALKRYGSPAEVAELIHFLLSDASSYITGTVVSVDGGVMAGVG</sequence>
<evidence type="ECO:0000256" key="2">
    <source>
        <dbReference type="ARBA" id="ARBA00023002"/>
    </source>
</evidence>
<dbReference type="InterPro" id="IPR002347">
    <property type="entry name" value="SDR_fam"/>
</dbReference>
<dbReference type="SMART" id="SM00822">
    <property type="entry name" value="PKS_KR"/>
    <property type="match status" value="1"/>
</dbReference>
<dbReference type="PANTHER" id="PTHR24321:SF8">
    <property type="entry name" value="ESTRADIOL 17-BETA-DEHYDROGENASE 8-RELATED"/>
    <property type="match status" value="1"/>
</dbReference>
<accession>A0A6J7DJH9</accession>
<evidence type="ECO:0000256" key="1">
    <source>
        <dbReference type="ARBA" id="ARBA00006484"/>
    </source>
</evidence>
<dbReference type="Gene3D" id="3.40.50.720">
    <property type="entry name" value="NAD(P)-binding Rossmann-like Domain"/>
    <property type="match status" value="1"/>
</dbReference>